<comment type="caution">
    <text evidence="2">The sequence shown here is derived from an EMBL/GenBank/DDBJ whole genome shotgun (WGS) entry which is preliminary data.</text>
</comment>
<dbReference type="EMBL" id="BCLP01048012">
    <property type="protein sequence ID" value="GAU10235.1"/>
    <property type="molecule type" value="Genomic_DNA"/>
</dbReference>
<dbReference type="OrthoDB" id="1935693at2759"/>
<accession>A0A1B5Z7Z7</accession>
<reference evidence="3" key="1">
    <citation type="journal article" date="2017" name="Front. Plant Sci.">
        <title>Climate Clever Clovers: New Paradigm to Reduce the Environmental Footprint of Ruminants by Breeding Low Methanogenic Forages Utilizing Haplotype Variation.</title>
        <authorList>
            <person name="Kaur P."/>
            <person name="Appels R."/>
            <person name="Bayer P.E."/>
            <person name="Keeble-Gagnere G."/>
            <person name="Wang J."/>
            <person name="Hirakawa H."/>
            <person name="Shirasawa K."/>
            <person name="Vercoe P."/>
            <person name="Stefanova K."/>
            <person name="Durmic Z."/>
            <person name="Nichols P."/>
            <person name="Revell C."/>
            <person name="Isobe S.N."/>
            <person name="Edwards D."/>
            <person name="Erskine W."/>
        </authorList>
    </citation>
    <scope>NUCLEOTIDE SEQUENCE [LARGE SCALE GENOMIC DNA]</scope>
    <source>
        <strain evidence="3">cv. Daliak</strain>
    </source>
</reference>
<gene>
    <name evidence="2" type="ORF">TSUD_423270</name>
</gene>
<name>A0A1B5Z7Z7_TRISU</name>
<organism evidence="2 3">
    <name type="scientific">Trifolium subterraneum</name>
    <name type="common">Subterranean clover</name>
    <dbReference type="NCBI Taxonomy" id="3900"/>
    <lineage>
        <taxon>Eukaryota</taxon>
        <taxon>Viridiplantae</taxon>
        <taxon>Streptophyta</taxon>
        <taxon>Embryophyta</taxon>
        <taxon>Tracheophyta</taxon>
        <taxon>Spermatophyta</taxon>
        <taxon>Magnoliopsida</taxon>
        <taxon>eudicotyledons</taxon>
        <taxon>Gunneridae</taxon>
        <taxon>Pentapetalae</taxon>
        <taxon>rosids</taxon>
        <taxon>fabids</taxon>
        <taxon>Fabales</taxon>
        <taxon>Fabaceae</taxon>
        <taxon>Papilionoideae</taxon>
        <taxon>50 kb inversion clade</taxon>
        <taxon>NPAAA clade</taxon>
        <taxon>Hologalegina</taxon>
        <taxon>IRL clade</taxon>
        <taxon>Trifolieae</taxon>
        <taxon>Trifolium</taxon>
    </lineage>
</organism>
<sequence>MLDGRSCVVPGLFSSSCQADNDWSFIKFMPDLDMTNGKRHIDIDDEDERMPRKVNRRLDSCYHSEMDSVVPQIDLDDDQRKDFEQLNDCRIVEKAVAFSVQFSAEQSQLSLLQLSLSIFGDEEQMKQQLDDGNLINSNGEPSDEQKEHYAGDSSDSSSLLPRMNRDSSITCLSRCSRSDYGSLASLNRSFRNIIRSG</sequence>
<feature type="non-terminal residue" evidence="2">
    <location>
        <position position="197"/>
    </location>
</feature>
<evidence type="ECO:0000313" key="3">
    <source>
        <dbReference type="Proteomes" id="UP000242715"/>
    </source>
</evidence>
<feature type="region of interest" description="Disordered" evidence="1">
    <location>
        <begin position="132"/>
        <end position="162"/>
    </location>
</feature>
<keyword evidence="3" id="KW-1185">Reference proteome</keyword>
<proteinExistence type="predicted"/>
<evidence type="ECO:0000256" key="1">
    <source>
        <dbReference type="SAM" id="MobiDB-lite"/>
    </source>
</evidence>
<dbReference type="AlphaFoldDB" id="A0A1B5Z7Z7"/>
<protein>
    <submittedName>
        <fullName evidence="2">Uncharacterized protein</fullName>
    </submittedName>
</protein>
<dbReference type="Proteomes" id="UP000242715">
    <property type="component" value="Unassembled WGS sequence"/>
</dbReference>
<dbReference type="PROSITE" id="PS51257">
    <property type="entry name" value="PROKAR_LIPOPROTEIN"/>
    <property type="match status" value="1"/>
</dbReference>
<evidence type="ECO:0000313" key="2">
    <source>
        <dbReference type="EMBL" id="GAU10235.1"/>
    </source>
</evidence>